<evidence type="ECO:0000313" key="2">
    <source>
        <dbReference type="Proteomes" id="UP000249808"/>
    </source>
</evidence>
<dbReference type="Proteomes" id="UP000249808">
    <property type="component" value="Unassembled WGS sequence"/>
</dbReference>
<dbReference type="EMBL" id="PZJH01000001">
    <property type="protein sequence ID" value="RAK45950.1"/>
    <property type="molecule type" value="Genomic_DNA"/>
</dbReference>
<keyword evidence="2" id="KW-1185">Reference proteome</keyword>
<proteinExistence type="predicted"/>
<evidence type="ECO:0000313" key="1">
    <source>
        <dbReference type="EMBL" id="RAK45950.1"/>
    </source>
</evidence>
<dbReference type="RefSeq" id="WP_111714129.1">
    <property type="nucleotide sequence ID" value="NZ_JBHSSR010000001.1"/>
</dbReference>
<accession>A0A327ZU89</accession>
<organism evidence="1 2">
    <name type="scientific">Macrococcus epidermidis</name>
    <dbReference type="NCBI Taxonomy" id="1902580"/>
    <lineage>
        <taxon>Bacteria</taxon>
        <taxon>Bacillati</taxon>
        <taxon>Bacillota</taxon>
        <taxon>Bacilli</taxon>
        <taxon>Bacillales</taxon>
        <taxon>Staphylococcaceae</taxon>
        <taxon>Macrococcus</taxon>
    </lineage>
</organism>
<dbReference type="AlphaFoldDB" id="A0A327ZU89"/>
<reference evidence="1 2" key="1">
    <citation type="journal article" date="2018" name="Front. Microbiol.">
        <title>Description and Comparative Genomics of Macrococcus caseolyticus subsp. hominis subsp. nov., Macrococcus goetzii sp. nov., Macrococcus epidermidis sp. nov., and Macrococcus bohemicus sp. nov., Novel Macrococci From Human Clinical Material With Virulence Potential and Suspected Uptake of Foreign DNA by Natural Transformation.</title>
        <authorList>
            <person name="Maslanova I."/>
            <person name="Wertheimer Z."/>
            <person name="Sedlacek I."/>
            <person name="Svec P."/>
            <person name="Indrakova A."/>
            <person name="Kovarovic V."/>
            <person name="Schumann P."/>
            <person name="Sproer C."/>
            <person name="Kralova S."/>
            <person name="Sedo O."/>
            <person name="Kristofova L."/>
            <person name="Vrbovska V."/>
            <person name="Fuzik T."/>
            <person name="Petras P."/>
            <person name="Zdrahal Z."/>
            <person name="Ruzickova V."/>
            <person name="Doskar J."/>
            <person name="Pantucek R."/>
        </authorList>
    </citation>
    <scope>NUCLEOTIDE SEQUENCE [LARGE SCALE GENOMIC DNA]</scope>
    <source>
        <strain evidence="1 2">01/688</strain>
    </source>
</reference>
<comment type="caution">
    <text evidence="1">The sequence shown here is derived from an EMBL/GenBank/DDBJ whole genome shotgun (WGS) entry which is preliminary data.</text>
</comment>
<name>A0A327ZU89_9STAP</name>
<sequence length="176" mass="20999">MEPKFIAYREKDRDFLNEHDIYNLKDLIGEDLYLAKNTLDYNFEHILEEQFGYEYDLETLLKIDWVNHLYTNIKRIQHNIDIDYSVDENHISLWHHGDSLVKVTVAHDKEFIGRMHDFNEEDPSYPWLTLKLMDGKLEVIDYNKISKVVKTSVSKIIKKPHIAIKIINAIRGFHKL</sequence>
<gene>
    <name evidence="1" type="ORF">BHU61_00455</name>
</gene>
<protein>
    <submittedName>
        <fullName evidence="1">Uncharacterized protein</fullName>
    </submittedName>
</protein>